<dbReference type="Proteomes" id="UP000593571">
    <property type="component" value="Unassembled WGS sequence"/>
</dbReference>
<evidence type="ECO:0000313" key="1">
    <source>
        <dbReference type="EMBL" id="KAF6401407.1"/>
    </source>
</evidence>
<comment type="caution">
    <text evidence="1">The sequence shown here is derived from an EMBL/GenBank/DDBJ whole genome shotgun (WGS) entry which is preliminary data.</text>
</comment>
<protein>
    <submittedName>
        <fullName evidence="1">Uncharacterized protein</fullName>
    </submittedName>
</protein>
<dbReference type="EMBL" id="JACASE010000016">
    <property type="protein sequence ID" value="KAF6401407.1"/>
    <property type="molecule type" value="Genomic_DNA"/>
</dbReference>
<organism evidence="1 2">
    <name type="scientific">Rousettus aegyptiacus</name>
    <name type="common">Egyptian fruit bat</name>
    <name type="synonym">Pteropus aegyptiacus</name>
    <dbReference type="NCBI Taxonomy" id="9407"/>
    <lineage>
        <taxon>Eukaryota</taxon>
        <taxon>Metazoa</taxon>
        <taxon>Chordata</taxon>
        <taxon>Craniata</taxon>
        <taxon>Vertebrata</taxon>
        <taxon>Euteleostomi</taxon>
        <taxon>Mammalia</taxon>
        <taxon>Eutheria</taxon>
        <taxon>Laurasiatheria</taxon>
        <taxon>Chiroptera</taxon>
        <taxon>Yinpterochiroptera</taxon>
        <taxon>Pteropodoidea</taxon>
        <taxon>Pteropodidae</taxon>
        <taxon>Rousettinae</taxon>
        <taxon>Rousettus</taxon>
    </lineage>
</organism>
<keyword evidence="2" id="KW-1185">Reference proteome</keyword>
<evidence type="ECO:0000313" key="2">
    <source>
        <dbReference type="Proteomes" id="UP000593571"/>
    </source>
</evidence>
<accession>A0A7J8BRF5</accession>
<gene>
    <name evidence="1" type="ORF">HJG63_009515</name>
</gene>
<dbReference type="AlphaFoldDB" id="A0A7J8BRF5"/>
<name>A0A7J8BRF5_ROUAE</name>
<reference evidence="1 2" key="1">
    <citation type="journal article" date="2020" name="Nature">
        <title>Six reference-quality genomes reveal evolution of bat adaptations.</title>
        <authorList>
            <person name="Jebb D."/>
            <person name="Huang Z."/>
            <person name="Pippel M."/>
            <person name="Hughes G.M."/>
            <person name="Lavrichenko K."/>
            <person name="Devanna P."/>
            <person name="Winkler S."/>
            <person name="Jermiin L.S."/>
            <person name="Skirmuntt E.C."/>
            <person name="Katzourakis A."/>
            <person name="Burkitt-Gray L."/>
            <person name="Ray D.A."/>
            <person name="Sullivan K.A.M."/>
            <person name="Roscito J.G."/>
            <person name="Kirilenko B.M."/>
            <person name="Davalos L.M."/>
            <person name="Corthals A.P."/>
            <person name="Power M.L."/>
            <person name="Jones G."/>
            <person name="Ransome R.D."/>
            <person name="Dechmann D.K.N."/>
            <person name="Locatelli A.G."/>
            <person name="Puechmaille S.J."/>
            <person name="Fedrigo O."/>
            <person name="Jarvis E.D."/>
            <person name="Hiller M."/>
            <person name="Vernes S.C."/>
            <person name="Myers E.W."/>
            <person name="Teeling E.C."/>
        </authorList>
    </citation>
    <scope>NUCLEOTIDE SEQUENCE [LARGE SCALE GENOMIC DNA]</scope>
    <source>
        <strain evidence="1">MRouAeg1</strain>
        <tissue evidence="1">Muscle</tissue>
    </source>
</reference>
<proteinExistence type="predicted"/>
<sequence>MSAPVSTAGHLPGLSRFVLSPVPVDLGQGAASPRAAVMRSGLLRKVTEHIREVTGLSMGLFPGASLSKQFTFFSWFQETNRLDRVYFPGNVPASREMERRKWMIVHHWAVTFGTGKKKNEFSLGLCSTVVKQMILNCFYSIRC</sequence>